<dbReference type="AlphaFoldDB" id="A0A317ZIF7"/>
<protein>
    <recommendedName>
        <fullName evidence="4">FecR protein domain-containing protein</fullName>
    </recommendedName>
</protein>
<evidence type="ECO:0000256" key="1">
    <source>
        <dbReference type="SAM" id="SignalP"/>
    </source>
</evidence>
<dbReference type="Proteomes" id="UP000247099">
    <property type="component" value="Unassembled WGS sequence"/>
</dbReference>
<evidence type="ECO:0000313" key="3">
    <source>
        <dbReference type="Proteomes" id="UP000247099"/>
    </source>
</evidence>
<sequence length="272" mass="30006">MVPRSRILFVSCLIFSAAIRLAGEDYGYELNDGLAIITTTKGEVSITAGDGRKREAELHAVETLSGTEITTGTNDHIFLSLSNGSALGVYENTRVRFESYRQRPFPSEKQSTEHEPTFSRMTVQLTEGSLTFSAEHLSPLSQLVIQLPIGRIEANKASGRLIYNEEEAVITITGGIVSYYSPGSEEENFIHAPNQLRLNQEGAELKRMAKEPSESDSSATLTKLLIDATHHAKERVLFRVRPESGAAIPRPVLVADPEALLKESPRPYSYQN</sequence>
<accession>A0A317ZIF7</accession>
<keyword evidence="1" id="KW-0732">Signal</keyword>
<evidence type="ECO:0008006" key="4">
    <source>
        <dbReference type="Google" id="ProtNLM"/>
    </source>
</evidence>
<dbReference type="RefSeq" id="WP_110130558.1">
    <property type="nucleotide sequence ID" value="NZ_QHJQ01000003.1"/>
</dbReference>
<evidence type="ECO:0000313" key="2">
    <source>
        <dbReference type="EMBL" id="PXA04752.1"/>
    </source>
</evidence>
<organism evidence="2 3">
    <name type="scientific">Coraliomargarita sinensis</name>
    <dbReference type="NCBI Taxonomy" id="2174842"/>
    <lineage>
        <taxon>Bacteria</taxon>
        <taxon>Pseudomonadati</taxon>
        <taxon>Verrucomicrobiota</taxon>
        <taxon>Opitutia</taxon>
        <taxon>Puniceicoccales</taxon>
        <taxon>Coraliomargaritaceae</taxon>
        <taxon>Coraliomargarita</taxon>
    </lineage>
</organism>
<name>A0A317ZIF7_9BACT</name>
<dbReference type="InParanoid" id="A0A317ZIF7"/>
<proteinExistence type="predicted"/>
<comment type="caution">
    <text evidence="2">The sequence shown here is derived from an EMBL/GenBank/DDBJ whole genome shotgun (WGS) entry which is preliminary data.</text>
</comment>
<dbReference type="EMBL" id="QHJQ01000003">
    <property type="protein sequence ID" value="PXA04752.1"/>
    <property type="molecule type" value="Genomic_DNA"/>
</dbReference>
<reference evidence="2 3" key="1">
    <citation type="submission" date="2018-05" db="EMBL/GenBank/DDBJ databases">
        <title>Coraliomargarita sinensis sp. nov., isolated from a marine solar saltern.</title>
        <authorList>
            <person name="Zhou L.Y."/>
        </authorList>
    </citation>
    <scope>NUCLEOTIDE SEQUENCE [LARGE SCALE GENOMIC DNA]</scope>
    <source>
        <strain evidence="2 3">WN38</strain>
    </source>
</reference>
<keyword evidence="3" id="KW-1185">Reference proteome</keyword>
<gene>
    <name evidence="2" type="ORF">DDZ13_06170</name>
</gene>
<feature type="signal peptide" evidence="1">
    <location>
        <begin position="1"/>
        <end position="22"/>
    </location>
</feature>
<feature type="chain" id="PRO_5016429135" description="FecR protein domain-containing protein" evidence="1">
    <location>
        <begin position="23"/>
        <end position="272"/>
    </location>
</feature>